<dbReference type="HAMAP" id="MF_00131">
    <property type="entry name" value="Trp_synth_alpha"/>
    <property type="match status" value="1"/>
</dbReference>
<keyword evidence="4 9" id="KW-0028">Amino-acid biosynthesis</keyword>
<dbReference type="Pfam" id="PF00290">
    <property type="entry name" value="Trp_syntA"/>
    <property type="match status" value="1"/>
</dbReference>
<feature type="active site" description="Proton acceptor" evidence="9">
    <location>
        <position position="57"/>
    </location>
</feature>
<comment type="subunit">
    <text evidence="3 9">Tetramer of two alpha and two beta chains.</text>
</comment>
<evidence type="ECO:0000256" key="4">
    <source>
        <dbReference type="ARBA" id="ARBA00022605"/>
    </source>
</evidence>
<evidence type="ECO:0000256" key="1">
    <source>
        <dbReference type="ARBA" id="ARBA00003365"/>
    </source>
</evidence>
<comment type="function">
    <text evidence="1 9">The alpha subunit is responsible for the aldol cleavage of indoleglycerol phosphate to indole and glyceraldehyde 3-phosphate.</text>
</comment>
<comment type="caution">
    <text evidence="11">The sequence shown here is derived from an EMBL/GenBank/DDBJ whole genome shotgun (WGS) entry which is preliminary data.</text>
</comment>
<dbReference type="Gene3D" id="3.20.20.70">
    <property type="entry name" value="Aldolase class I"/>
    <property type="match status" value="1"/>
</dbReference>
<dbReference type="PANTHER" id="PTHR43406">
    <property type="entry name" value="TRYPTOPHAN SYNTHASE, ALPHA CHAIN"/>
    <property type="match status" value="1"/>
</dbReference>
<proteinExistence type="inferred from homology"/>
<accession>A0A8J2ZUJ0</accession>
<dbReference type="InterPro" id="IPR011060">
    <property type="entry name" value="RibuloseP-bd_barrel"/>
</dbReference>
<evidence type="ECO:0000313" key="11">
    <source>
        <dbReference type="EMBL" id="GGH78954.1"/>
    </source>
</evidence>
<dbReference type="NCBIfam" id="TIGR00262">
    <property type="entry name" value="trpA"/>
    <property type="match status" value="1"/>
</dbReference>
<comment type="pathway">
    <text evidence="2 9">Amino-acid biosynthesis; L-tryptophan biosynthesis; L-tryptophan from chorismate: step 5/5.</text>
</comment>
<reference evidence="11" key="1">
    <citation type="journal article" date="2014" name="Int. J. Syst. Evol. Microbiol.">
        <title>Complete genome sequence of Corynebacterium casei LMG S-19264T (=DSM 44701T), isolated from a smear-ripened cheese.</title>
        <authorList>
            <consortium name="US DOE Joint Genome Institute (JGI-PGF)"/>
            <person name="Walter F."/>
            <person name="Albersmeier A."/>
            <person name="Kalinowski J."/>
            <person name="Ruckert C."/>
        </authorList>
    </citation>
    <scope>NUCLEOTIDE SEQUENCE</scope>
    <source>
        <strain evidence="11">CGMCC 1.12777</strain>
    </source>
</reference>
<evidence type="ECO:0000256" key="3">
    <source>
        <dbReference type="ARBA" id="ARBA00011270"/>
    </source>
</evidence>
<dbReference type="EMBL" id="BMFV01000007">
    <property type="protein sequence ID" value="GGH78954.1"/>
    <property type="molecule type" value="Genomic_DNA"/>
</dbReference>
<dbReference type="FunFam" id="3.20.20.70:FF:000037">
    <property type="entry name" value="Tryptophan synthase alpha chain"/>
    <property type="match status" value="1"/>
</dbReference>
<dbReference type="SUPFAM" id="SSF51366">
    <property type="entry name" value="Ribulose-phoshate binding barrel"/>
    <property type="match status" value="1"/>
</dbReference>
<dbReference type="AlphaFoldDB" id="A0A8J2ZUJ0"/>
<dbReference type="PANTHER" id="PTHR43406:SF1">
    <property type="entry name" value="TRYPTOPHAN SYNTHASE ALPHA CHAIN, CHLOROPLASTIC"/>
    <property type="match status" value="1"/>
</dbReference>
<keyword evidence="12" id="KW-1185">Reference proteome</keyword>
<dbReference type="InterPro" id="IPR018204">
    <property type="entry name" value="Trp_synthase_alpha_AS"/>
</dbReference>
<evidence type="ECO:0000313" key="12">
    <source>
        <dbReference type="Proteomes" id="UP000656813"/>
    </source>
</evidence>
<dbReference type="CDD" id="cd04724">
    <property type="entry name" value="Tryptophan_synthase_alpha"/>
    <property type="match status" value="1"/>
</dbReference>
<organism evidence="11 12">
    <name type="scientific">Pullulanibacillus pueri</name>
    <dbReference type="NCBI Taxonomy" id="1437324"/>
    <lineage>
        <taxon>Bacteria</taxon>
        <taxon>Bacillati</taxon>
        <taxon>Bacillota</taxon>
        <taxon>Bacilli</taxon>
        <taxon>Bacillales</taxon>
        <taxon>Sporolactobacillaceae</taxon>
        <taxon>Pullulanibacillus</taxon>
    </lineage>
</organism>
<comment type="catalytic activity">
    <reaction evidence="8 9">
        <text>(1S,2R)-1-C-(indol-3-yl)glycerol 3-phosphate + L-serine = D-glyceraldehyde 3-phosphate + L-tryptophan + H2O</text>
        <dbReference type="Rhea" id="RHEA:10532"/>
        <dbReference type="ChEBI" id="CHEBI:15377"/>
        <dbReference type="ChEBI" id="CHEBI:33384"/>
        <dbReference type="ChEBI" id="CHEBI:57912"/>
        <dbReference type="ChEBI" id="CHEBI:58866"/>
        <dbReference type="ChEBI" id="CHEBI:59776"/>
        <dbReference type="EC" id="4.2.1.20"/>
    </reaction>
</comment>
<evidence type="ECO:0000256" key="9">
    <source>
        <dbReference type="HAMAP-Rule" id="MF_00131"/>
    </source>
</evidence>
<protein>
    <recommendedName>
        <fullName evidence="9">Tryptophan synthase alpha chain</fullName>
        <ecNumber evidence="9">4.2.1.20</ecNumber>
    </recommendedName>
</protein>
<dbReference type="PROSITE" id="PS00167">
    <property type="entry name" value="TRP_SYNTHASE_ALPHA"/>
    <property type="match status" value="1"/>
</dbReference>
<evidence type="ECO:0000256" key="8">
    <source>
        <dbReference type="ARBA" id="ARBA00049047"/>
    </source>
</evidence>
<sequence>MSRLSKTVSASDKMHFIPFITAGDPNIETTIDLALMLQDMGASVLELGIPFSDPLADGPVIQRASLRALAGGMTLSKAMDIVPKMREKGLKIPVIIFTYYNLLLQLGENNFIKKAIENEIDGLLVPDLPYEESAALRSQCREHHLALISLVAPTTSQERLERIGKDSDGFLYCVSSLGVTGVRKTFHPHVLSFLQRVQKASEIPVAVGFGISSKEQVQQLKDYCEGYVVGSAIVREIESREDRLQSAERDQAIEEIRETLSQKLLF</sequence>
<keyword evidence="6 9" id="KW-0057">Aromatic amino acid biosynthesis</keyword>
<dbReference type="UniPathway" id="UPA00035">
    <property type="reaction ID" value="UER00044"/>
</dbReference>
<evidence type="ECO:0000256" key="7">
    <source>
        <dbReference type="ARBA" id="ARBA00023239"/>
    </source>
</evidence>
<keyword evidence="7 9" id="KW-0456">Lyase</keyword>
<evidence type="ECO:0000256" key="5">
    <source>
        <dbReference type="ARBA" id="ARBA00022822"/>
    </source>
</evidence>
<keyword evidence="5 9" id="KW-0822">Tryptophan biosynthesis</keyword>
<gene>
    <name evidence="9 11" type="primary">trpA</name>
    <name evidence="11" type="ORF">GCM10007096_13160</name>
</gene>
<dbReference type="GO" id="GO:0005829">
    <property type="term" value="C:cytosol"/>
    <property type="evidence" value="ECO:0007669"/>
    <property type="project" value="TreeGrafter"/>
</dbReference>
<feature type="active site" description="Proton acceptor" evidence="9">
    <location>
        <position position="46"/>
    </location>
</feature>
<dbReference type="Proteomes" id="UP000656813">
    <property type="component" value="Unassembled WGS sequence"/>
</dbReference>
<dbReference type="RefSeq" id="WP_188496605.1">
    <property type="nucleotide sequence ID" value="NZ_BMFV01000007.1"/>
</dbReference>
<dbReference type="GO" id="GO:0004834">
    <property type="term" value="F:tryptophan synthase activity"/>
    <property type="evidence" value="ECO:0007669"/>
    <property type="project" value="UniProtKB-UniRule"/>
</dbReference>
<comment type="similarity">
    <text evidence="9 10">Belongs to the TrpA family.</text>
</comment>
<reference evidence="11" key="2">
    <citation type="submission" date="2020-09" db="EMBL/GenBank/DDBJ databases">
        <authorList>
            <person name="Sun Q."/>
            <person name="Zhou Y."/>
        </authorList>
    </citation>
    <scope>NUCLEOTIDE SEQUENCE</scope>
    <source>
        <strain evidence="11">CGMCC 1.12777</strain>
    </source>
</reference>
<dbReference type="InterPro" id="IPR013785">
    <property type="entry name" value="Aldolase_TIM"/>
</dbReference>
<dbReference type="InterPro" id="IPR002028">
    <property type="entry name" value="Trp_synthase_suA"/>
</dbReference>
<evidence type="ECO:0000256" key="6">
    <source>
        <dbReference type="ARBA" id="ARBA00023141"/>
    </source>
</evidence>
<dbReference type="EC" id="4.2.1.20" evidence="9"/>
<name>A0A8J2ZUJ0_9BACL</name>
<evidence type="ECO:0000256" key="10">
    <source>
        <dbReference type="RuleBase" id="RU003662"/>
    </source>
</evidence>
<evidence type="ECO:0000256" key="2">
    <source>
        <dbReference type="ARBA" id="ARBA00004733"/>
    </source>
</evidence>